<evidence type="ECO:0000313" key="2">
    <source>
        <dbReference type="EMBL" id="KOB78968.1"/>
    </source>
</evidence>
<feature type="non-terminal residue" evidence="2">
    <location>
        <position position="151"/>
    </location>
</feature>
<protein>
    <submittedName>
        <fullName evidence="2">Putative hect E3 ubiquitin ligase</fullName>
    </submittedName>
</protein>
<gene>
    <name evidence="2" type="ORF">OBRU01_01017</name>
</gene>
<dbReference type="EMBL" id="JTDY01000086">
    <property type="protein sequence ID" value="KOB78968.1"/>
    <property type="molecule type" value="Genomic_DNA"/>
</dbReference>
<feature type="repeat" description="ANK" evidence="1">
    <location>
        <begin position="1"/>
        <end position="30"/>
    </location>
</feature>
<dbReference type="Gene3D" id="1.25.40.20">
    <property type="entry name" value="Ankyrin repeat-containing domain"/>
    <property type="match status" value="1"/>
</dbReference>
<dbReference type="InterPro" id="IPR036770">
    <property type="entry name" value="Ankyrin_rpt-contain_sf"/>
</dbReference>
<keyword evidence="3" id="KW-1185">Reference proteome</keyword>
<name>A0A0L7LU09_OPEBR</name>
<dbReference type="GO" id="GO:0016874">
    <property type="term" value="F:ligase activity"/>
    <property type="evidence" value="ECO:0007669"/>
    <property type="project" value="UniProtKB-KW"/>
</dbReference>
<keyword evidence="2" id="KW-0436">Ligase</keyword>
<dbReference type="Proteomes" id="UP000037510">
    <property type="component" value="Unassembled WGS sequence"/>
</dbReference>
<dbReference type="InterPro" id="IPR002110">
    <property type="entry name" value="Ankyrin_rpt"/>
</dbReference>
<dbReference type="PROSITE" id="PS50297">
    <property type="entry name" value="ANK_REP_REGION"/>
    <property type="match status" value="1"/>
</dbReference>
<keyword evidence="1" id="KW-0040">ANK repeat</keyword>
<comment type="caution">
    <text evidence="2">The sequence shown here is derived from an EMBL/GenBank/DDBJ whole genome shotgun (WGS) entry which is preliminary data.</text>
</comment>
<dbReference type="SUPFAM" id="SSF48403">
    <property type="entry name" value="Ankyrin repeat"/>
    <property type="match status" value="1"/>
</dbReference>
<evidence type="ECO:0000256" key="1">
    <source>
        <dbReference type="PROSITE-ProRule" id="PRU00023"/>
    </source>
</evidence>
<dbReference type="STRING" id="104452.A0A0L7LU09"/>
<proteinExistence type="predicted"/>
<reference evidence="2 3" key="1">
    <citation type="journal article" date="2015" name="Genome Biol. Evol.">
        <title>The genome of winter moth (Operophtera brumata) provides a genomic perspective on sexual dimorphism and phenology.</title>
        <authorList>
            <person name="Derks M.F."/>
            <person name="Smit S."/>
            <person name="Salis L."/>
            <person name="Schijlen E."/>
            <person name="Bossers A."/>
            <person name="Mateman C."/>
            <person name="Pijl A.S."/>
            <person name="de Ridder D."/>
            <person name="Groenen M.A."/>
            <person name="Visser M.E."/>
            <person name="Megens H.J."/>
        </authorList>
    </citation>
    <scope>NUCLEOTIDE SEQUENCE [LARGE SCALE GENOMIC DNA]</scope>
    <source>
        <strain evidence="2">WM2013NL</strain>
        <tissue evidence="2">Head and thorax</tissue>
    </source>
</reference>
<dbReference type="Pfam" id="PF13857">
    <property type="entry name" value="Ank_5"/>
    <property type="match status" value="1"/>
</dbReference>
<dbReference type="AlphaFoldDB" id="A0A0L7LU09"/>
<dbReference type="PROSITE" id="PS50088">
    <property type="entry name" value="ANK_REPEAT"/>
    <property type="match status" value="1"/>
</dbReference>
<organism evidence="2 3">
    <name type="scientific">Operophtera brumata</name>
    <name type="common">Winter moth</name>
    <name type="synonym">Phalaena brumata</name>
    <dbReference type="NCBI Taxonomy" id="104452"/>
    <lineage>
        <taxon>Eukaryota</taxon>
        <taxon>Metazoa</taxon>
        <taxon>Ecdysozoa</taxon>
        <taxon>Arthropoda</taxon>
        <taxon>Hexapoda</taxon>
        <taxon>Insecta</taxon>
        <taxon>Pterygota</taxon>
        <taxon>Neoptera</taxon>
        <taxon>Endopterygota</taxon>
        <taxon>Lepidoptera</taxon>
        <taxon>Glossata</taxon>
        <taxon>Ditrysia</taxon>
        <taxon>Geometroidea</taxon>
        <taxon>Geometridae</taxon>
        <taxon>Larentiinae</taxon>
        <taxon>Operophtera</taxon>
    </lineage>
</organism>
<dbReference type="FunFam" id="1.25.40.20:FF:000033">
    <property type="entry name" value="E3 ubiquitin-protein ligase HECTD1 isoform X2"/>
    <property type="match status" value="1"/>
</dbReference>
<feature type="non-terminal residue" evidence="2">
    <location>
        <position position="1"/>
    </location>
</feature>
<accession>A0A0L7LU09</accession>
<sequence>SSLHYAACFGRPAIAKVLLRFGANADLRDEDGKTPLDKARERHDQGHREVAAILQCPGEWLVVGNNDSLASGNEDDFPETGDKEMAAMVHYAPARLLREMSCAREPHTAALLTQLVAAVLDNVLRKYLKLELLFVQHKTQRVAVSTGYIRK</sequence>
<evidence type="ECO:0000313" key="3">
    <source>
        <dbReference type="Proteomes" id="UP000037510"/>
    </source>
</evidence>